<evidence type="ECO:0000313" key="1">
    <source>
        <dbReference type="EMBL" id="GCC23904.1"/>
    </source>
</evidence>
<sequence length="133" mass="14166">MGGKGVASTNQWRRRRRVIRSWWLAWPRAVCGVIGGRAVPAPGHHGPAPPTSAETHPHTALTQVRPFRHCQQGLTVGNVIGEAGATPFRLSPVPSPSSRQQLGRAVSDVIGRRPHPVVSAPPPFLACVGRSAT</sequence>
<comment type="caution">
    <text evidence="1">The sequence shown here is derived from an EMBL/GenBank/DDBJ whole genome shotgun (WGS) entry which is preliminary data.</text>
</comment>
<evidence type="ECO:0000313" key="2">
    <source>
        <dbReference type="Proteomes" id="UP000287033"/>
    </source>
</evidence>
<accession>A0A401S0G9</accession>
<name>A0A401S0G9_CHIPU</name>
<dbReference type="Proteomes" id="UP000287033">
    <property type="component" value="Unassembled WGS sequence"/>
</dbReference>
<keyword evidence="2" id="KW-1185">Reference proteome</keyword>
<proteinExistence type="predicted"/>
<organism evidence="1 2">
    <name type="scientific">Chiloscyllium punctatum</name>
    <name type="common">Brownbanded bambooshark</name>
    <name type="synonym">Hemiscyllium punctatum</name>
    <dbReference type="NCBI Taxonomy" id="137246"/>
    <lineage>
        <taxon>Eukaryota</taxon>
        <taxon>Metazoa</taxon>
        <taxon>Chordata</taxon>
        <taxon>Craniata</taxon>
        <taxon>Vertebrata</taxon>
        <taxon>Chondrichthyes</taxon>
        <taxon>Elasmobranchii</taxon>
        <taxon>Galeomorphii</taxon>
        <taxon>Galeoidea</taxon>
        <taxon>Orectolobiformes</taxon>
        <taxon>Hemiscylliidae</taxon>
        <taxon>Chiloscyllium</taxon>
    </lineage>
</organism>
<gene>
    <name evidence="1" type="ORF">chiPu_0002302</name>
</gene>
<reference evidence="1 2" key="1">
    <citation type="journal article" date="2018" name="Nat. Ecol. Evol.">
        <title>Shark genomes provide insights into elasmobranch evolution and the origin of vertebrates.</title>
        <authorList>
            <person name="Hara Y"/>
            <person name="Yamaguchi K"/>
            <person name="Onimaru K"/>
            <person name="Kadota M"/>
            <person name="Koyanagi M"/>
            <person name="Keeley SD"/>
            <person name="Tatsumi K"/>
            <person name="Tanaka K"/>
            <person name="Motone F"/>
            <person name="Kageyama Y"/>
            <person name="Nozu R"/>
            <person name="Adachi N"/>
            <person name="Nishimura O"/>
            <person name="Nakagawa R"/>
            <person name="Tanegashima C"/>
            <person name="Kiyatake I"/>
            <person name="Matsumoto R"/>
            <person name="Murakumo K"/>
            <person name="Nishida K"/>
            <person name="Terakita A"/>
            <person name="Kuratani S"/>
            <person name="Sato K"/>
            <person name="Hyodo S Kuraku.S."/>
        </authorList>
    </citation>
    <scope>NUCLEOTIDE SEQUENCE [LARGE SCALE GENOMIC DNA]</scope>
</reference>
<dbReference type="EMBL" id="BEZZ01000042">
    <property type="protein sequence ID" value="GCC23904.1"/>
    <property type="molecule type" value="Genomic_DNA"/>
</dbReference>
<protein>
    <submittedName>
        <fullName evidence="1">Uncharacterized protein</fullName>
    </submittedName>
</protein>
<dbReference type="AlphaFoldDB" id="A0A401S0G9"/>